<keyword evidence="10" id="KW-1185">Reference proteome</keyword>
<keyword evidence="3" id="KW-1003">Cell membrane</keyword>
<evidence type="ECO:0000256" key="1">
    <source>
        <dbReference type="ARBA" id="ARBA00004651"/>
    </source>
</evidence>
<evidence type="ECO:0000256" key="5">
    <source>
        <dbReference type="ARBA" id="ARBA00022989"/>
    </source>
</evidence>
<protein>
    <submittedName>
        <fullName evidence="9">Small multidrug resistance protein</fullName>
    </submittedName>
</protein>
<dbReference type="InterPro" id="IPR000390">
    <property type="entry name" value="Small_drug/metabolite_transptr"/>
</dbReference>
<feature type="transmembrane region" description="Helical" evidence="8">
    <location>
        <begin position="28"/>
        <end position="49"/>
    </location>
</feature>
<dbReference type="InterPro" id="IPR045324">
    <property type="entry name" value="Small_multidrug_res"/>
</dbReference>
<keyword evidence="4 7" id="KW-0812">Transmembrane</keyword>
<feature type="transmembrane region" description="Helical" evidence="8">
    <location>
        <begin position="6"/>
        <end position="21"/>
    </location>
</feature>
<dbReference type="Gene3D" id="1.10.3730.20">
    <property type="match status" value="1"/>
</dbReference>
<dbReference type="AlphaFoldDB" id="A0AAV3XEG4"/>
<dbReference type="GO" id="GO:0005886">
    <property type="term" value="C:plasma membrane"/>
    <property type="evidence" value="ECO:0007669"/>
    <property type="project" value="UniProtKB-SubCell"/>
</dbReference>
<accession>A0AAV3XEG4</accession>
<comment type="subcellular location">
    <subcellularLocation>
        <location evidence="1 7">Cell membrane</location>
        <topology evidence="1 7">Multi-pass membrane protein</topology>
    </subcellularLocation>
</comment>
<keyword evidence="5 8" id="KW-1133">Transmembrane helix</keyword>
<feature type="transmembrane region" description="Helical" evidence="8">
    <location>
        <begin position="55"/>
        <end position="74"/>
    </location>
</feature>
<dbReference type="PANTHER" id="PTHR30561:SF1">
    <property type="entry name" value="MULTIDRUG TRANSPORTER EMRE"/>
    <property type="match status" value="1"/>
</dbReference>
<dbReference type="EMBL" id="BLAY01000104">
    <property type="protein sequence ID" value="GET40943.1"/>
    <property type="molecule type" value="Genomic_DNA"/>
</dbReference>
<dbReference type="SUPFAM" id="SSF103481">
    <property type="entry name" value="Multidrug resistance efflux transporter EmrE"/>
    <property type="match status" value="1"/>
</dbReference>
<evidence type="ECO:0000313" key="10">
    <source>
        <dbReference type="Proteomes" id="UP001050975"/>
    </source>
</evidence>
<evidence type="ECO:0000256" key="8">
    <source>
        <dbReference type="SAM" id="Phobius"/>
    </source>
</evidence>
<comment type="caution">
    <text evidence="9">The sequence shown here is derived from an EMBL/GenBank/DDBJ whole genome shotgun (WGS) entry which is preliminary data.</text>
</comment>
<evidence type="ECO:0000256" key="3">
    <source>
        <dbReference type="ARBA" id="ARBA00022475"/>
    </source>
</evidence>
<name>A0AAV3XEG4_9CYAN</name>
<evidence type="ECO:0000256" key="6">
    <source>
        <dbReference type="ARBA" id="ARBA00023136"/>
    </source>
</evidence>
<reference evidence="9" key="1">
    <citation type="submission" date="2019-10" db="EMBL/GenBank/DDBJ databases">
        <title>Draft genome sequece of Microseira wollei NIES-4236.</title>
        <authorList>
            <person name="Yamaguchi H."/>
            <person name="Suzuki S."/>
            <person name="Kawachi M."/>
        </authorList>
    </citation>
    <scope>NUCLEOTIDE SEQUENCE</scope>
    <source>
        <strain evidence="9">NIES-4236</strain>
    </source>
</reference>
<gene>
    <name evidence="9" type="ORF">MiSe_57550</name>
</gene>
<evidence type="ECO:0000313" key="9">
    <source>
        <dbReference type="EMBL" id="GET40943.1"/>
    </source>
</evidence>
<proteinExistence type="inferred from homology"/>
<dbReference type="PANTHER" id="PTHR30561">
    <property type="entry name" value="SMR FAMILY PROTON-DEPENDENT DRUG EFFLUX TRANSPORTER SUGE"/>
    <property type="match status" value="1"/>
</dbReference>
<dbReference type="Pfam" id="PF00893">
    <property type="entry name" value="Multi_Drug_Res"/>
    <property type="match status" value="1"/>
</dbReference>
<comment type="similarity">
    <text evidence="7">Belongs to the drug/metabolite transporter (DMT) superfamily. Small multidrug resistance (SMR) (TC 2.A.7.1) family.</text>
</comment>
<dbReference type="GO" id="GO:0022857">
    <property type="term" value="F:transmembrane transporter activity"/>
    <property type="evidence" value="ECO:0007669"/>
    <property type="project" value="InterPro"/>
</dbReference>
<evidence type="ECO:0000256" key="4">
    <source>
        <dbReference type="ARBA" id="ARBA00022692"/>
    </source>
</evidence>
<keyword evidence="2" id="KW-0813">Transport</keyword>
<dbReference type="Proteomes" id="UP001050975">
    <property type="component" value="Unassembled WGS sequence"/>
</dbReference>
<evidence type="ECO:0000256" key="7">
    <source>
        <dbReference type="RuleBase" id="RU003942"/>
    </source>
</evidence>
<evidence type="ECO:0000256" key="2">
    <source>
        <dbReference type="ARBA" id="ARBA00022448"/>
    </source>
</evidence>
<dbReference type="InterPro" id="IPR037185">
    <property type="entry name" value="EmrE-like"/>
</dbReference>
<sequence length="76" mass="8292">MYLIGWVIGYPLAFGFFGFSLKEIEVSIAYAIWSGIGTIATSVLGVMPFKESIGFIKIFYIAPLTIGLVGLNLVKQ</sequence>
<keyword evidence="6 8" id="KW-0472">Membrane</keyword>
<organism evidence="9 10">
    <name type="scientific">Microseira wollei NIES-4236</name>
    <dbReference type="NCBI Taxonomy" id="2530354"/>
    <lineage>
        <taxon>Bacteria</taxon>
        <taxon>Bacillati</taxon>
        <taxon>Cyanobacteriota</taxon>
        <taxon>Cyanophyceae</taxon>
        <taxon>Oscillatoriophycideae</taxon>
        <taxon>Aerosakkonematales</taxon>
        <taxon>Aerosakkonemataceae</taxon>
        <taxon>Microseira</taxon>
    </lineage>
</organism>